<keyword evidence="2" id="KW-1185">Reference proteome</keyword>
<proteinExistence type="predicted"/>
<reference evidence="2" key="1">
    <citation type="journal article" date="2023" name="Front. Plant Sci.">
        <title>Chromosomal-level genome assembly of Melastoma candidum provides insights into trichome evolution.</title>
        <authorList>
            <person name="Zhong Y."/>
            <person name="Wu W."/>
            <person name="Sun C."/>
            <person name="Zou P."/>
            <person name="Liu Y."/>
            <person name="Dai S."/>
            <person name="Zhou R."/>
        </authorList>
    </citation>
    <scope>NUCLEOTIDE SEQUENCE [LARGE SCALE GENOMIC DNA]</scope>
</reference>
<dbReference type="EMBL" id="CM042891">
    <property type="protein sequence ID" value="KAI4304691.1"/>
    <property type="molecule type" value="Genomic_DNA"/>
</dbReference>
<name>A0ACB9L4E3_9MYRT</name>
<accession>A0ACB9L4E3</accession>
<sequence length="551" mass="61720">MRISSDHVSSDLEEDVGNQHSFLEREFSRDLPGTHHAFGTYELPNCFGVENFSSEFDYEEMTLDQDAIDTTLVAEKKAKTEISNEMLQGTDGKTDHSAGSVECPSGRCDIKATRNEAGAIKKAPSSETIGGKTYSPQSESTEGRDFATDRQDMHLDRCSLPESCAGDDFSQLDQMTVRKLQDAFRNMFGRETKIRDKQWLKRRILFGIRNSGEANKPLNSLGLIASSNVNEGRRMPISGMGSCELSPYSPKLTPKRDTKVFKKLKESASDSSAKCSSEGSEIGIGHSKEDKDFSAVKGKRAHKPPRRYIEETIKVNPRKISKKSGVSCKRTRDRLVDEKLLHKSREDKINTDAPSALRAGSFDGCIQVPFGLPVEEENTSETASFKPQVADSTPKGHCPIVSNPKQKPDNPPAEVQIIPMRPPAKAQIISKRLPPKLHVFIPQEEPMAGSSMQKGMRRRKHYISWTLSEVMRLIEGVSYLGVGKWSKIKRLLFATSKHRTSVDLKDKWRNLVKAGAHLRRKKKGLQSRKQFSHQAPESVLRRVRELAESHE</sequence>
<protein>
    <submittedName>
        <fullName evidence="1">Uncharacterized protein</fullName>
    </submittedName>
</protein>
<organism evidence="1 2">
    <name type="scientific">Melastoma candidum</name>
    <dbReference type="NCBI Taxonomy" id="119954"/>
    <lineage>
        <taxon>Eukaryota</taxon>
        <taxon>Viridiplantae</taxon>
        <taxon>Streptophyta</taxon>
        <taxon>Embryophyta</taxon>
        <taxon>Tracheophyta</taxon>
        <taxon>Spermatophyta</taxon>
        <taxon>Magnoliopsida</taxon>
        <taxon>eudicotyledons</taxon>
        <taxon>Gunneridae</taxon>
        <taxon>Pentapetalae</taxon>
        <taxon>rosids</taxon>
        <taxon>malvids</taxon>
        <taxon>Myrtales</taxon>
        <taxon>Melastomataceae</taxon>
        <taxon>Melastomatoideae</taxon>
        <taxon>Melastomateae</taxon>
        <taxon>Melastoma</taxon>
    </lineage>
</organism>
<evidence type="ECO:0000313" key="1">
    <source>
        <dbReference type="EMBL" id="KAI4304691.1"/>
    </source>
</evidence>
<dbReference type="Proteomes" id="UP001057402">
    <property type="component" value="Chromosome 12"/>
</dbReference>
<comment type="caution">
    <text evidence="1">The sequence shown here is derived from an EMBL/GenBank/DDBJ whole genome shotgun (WGS) entry which is preliminary data.</text>
</comment>
<gene>
    <name evidence="1" type="ORF">MLD38_040166</name>
</gene>
<evidence type="ECO:0000313" key="2">
    <source>
        <dbReference type="Proteomes" id="UP001057402"/>
    </source>
</evidence>